<sequence>MFYSLPHRPLASPAPSLASRHSSAIRTDLYNAAALLHPPPVWPPSAQLFDPDREAERVRLAKLEQRRSLALARPPSLVARNSSEGSIRSVHSFRSVGARHSKPLPSRLGSVYRPSPLRSASTPALVTLEAEAAKKKQRKEMKEEYQKMRAARIEEEKAATPAPQPGWFATPFKRAKAGSRRAEGSSDEYLELGRRPKNAALLEEDRDPQIYDSPPVDPFRKSIMPGQIGPGQTDDAPAIALVQARAPLDPADAGWRASLKSFRKPRPSLHAPPLVRLVCPLPSAAPIRP</sequence>
<gene>
    <name evidence="2" type="ORF">PtA15_3A543</name>
</gene>
<dbReference type="Proteomes" id="UP001164743">
    <property type="component" value="Chromosome 3A"/>
</dbReference>
<accession>A0ABY7CDA0</accession>
<dbReference type="EMBL" id="CP110423">
    <property type="protein sequence ID" value="WAQ83174.1"/>
    <property type="molecule type" value="Genomic_DNA"/>
</dbReference>
<proteinExistence type="predicted"/>
<organism evidence="2 3">
    <name type="scientific">Puccinia triticina</name>
    <dbReference type="NCBI Taxonomy" id="208348"/>
    <lineage>
        <taxon>Eukaryota</taxon>
        <taxon>Fungi</taxon>
        <taxon>Dikarya</taxon>
        <taxon>Basidiomycota</taxon>
        <taxon>Pucciniomycotina</taxon>
        <taxon>Pucciniomycetes</taxon>
        <taxon>Pucciniales</taxon>
        <taxon>Pucciniaceae</taxon>
        <taxon>Puccinia</taxon>
    </lineage>
</organism>
<feature type="region of interest" description="Disordered" evidence="1">
    <location>
        <begin position="155"/>
        <end position="188"/>
    </location>
</feature>
<evidence type="ECO:0000256" key="1">
    <source>
        <dbReference type="SAM" id="MobiDB-lite"/>
    </source>
</evidence>
<name>A0ABY7CDA0_9BASI</name>
<evidence type="ECO:0008006" key="4">
    <source>
        <dbReference type="Google" id="ProtNLM"/>
    </source>
</evidence>
<keyword evidence="3" id="KW-1185">Reference proteome</keyword>
<reference evidence="2" key="1">
    <citation type="submission" date="2022-10" db="EMBL/GenBank/DDBJ databases">
        <title>Puccinia triticina Genome sequencing and assembly.</title>
        <authorList>
            <person name="Li C."/>
        </authorList>
    </citation>
    <scope>NUCLEOTIDE SEQUENCE</scope>
    <source>
        <strain evidence="2">Pt15</strain>
    </source>
</reference>
<protein>
    <recommendedName>
        <fullName evidence="4">TPX2 C-terminal domain-containing protein</fullName>
    </recommendedName>
</protein>
<evidence type="ECO:0000313" key="2">
    <source>
        <dbReference type="EMBL" id="WAQ83174.1"/>
    </source>
</evidence>
<dbReference type="GeneID" id="77808416"/>
<dbReference type="RefSeq" id="XP_053018729.1">
    <property type="nucleotide sequence ID" value="XM_053167521.1"/>
</dbReference>
<evidence type="ECO:0000313" key="3">
    <source>
        <dbReference type="Proteomes" id="UP001164743"/>
    </source>
</evidence>